<feature type="coiled-coil region" evidence="11">
    <location>
        <begin position="464"/>
        <end position="505"/>
    </location>
</feature>
<feature type="compositionally biased region" description="Basic residues" evidence="12">
    <location>
        <begin position="862"/>
        <end position="872"/>
    </location>
</feature>
<feature type="region of interest" description="Disordered" evidence="12">
    <location>
        <begin position="839"/>
        <end position="891"/>
    </location>
</feature>
<dbReference type="Gene3D" id="3.40.850.10">
    <property type="entry name" value="Kinesin motor domain"/>
    <property type="match status" value="1"/>
</dbReference>
<dbReference type="PRINTS" id="PR00380">
    <property type="entry name" value="KINESINHEAVY"/>
</dbReference>
<evidence type="ECO:0000256" key="6">
    <source>
        <dbReference type="ARBA" id="ARBA00023175"/>
    </source>
</evidence>
<dbReference type="GO" id="GO:0007018">
    <property type="term" value="P:microtubule-based movement"/>
    <property type="evidence" value="ECO:0007669"/>
    <property type="project" value="InterPro"/>
</dbReference>
<dbReference type="GO" id="GO:0008574">
    <property type="term" value="F:plus-end-directed microtubule motor activity"/>
    <property type="evidence" value="ECO:0007669"/>
    <property type="project" value="TreeGrafter"/>
</dbReference>
<dbReference type="InterPro" id="IPR001752">
    <property type="entry name" value="Kinesin_motor_dom"/>
</dbReference>
<feature type="coiled-coil region" evidence="11">
    <location>
        <begin position="616"/>
        <end position="643"/>
    </location>
</feature>
<evidence type="ECO:0000256" key="7">
    <source>
        <dbReference type="ARBA" id="ARBA00023212"/>
    </source>
</evidence>
<feature type="binding site" evidence="9">
    <location>
        <begin position="149"/>
        <end position="156"/>
    </location>
    <ligand>
        <name>ATP</name>
        <dbReference type="ChEBI" id="CHEBI:30616"/>
    </ligand>
</feature>
<dbReference type="InterPro" id="IPR047149">
    <property type="entry name" value="KIF11-like"/>
</dbReference>
<evidence type="ECO:0000256" key="10">
    <source>
        <dbReference type="RuleBase" id="RU000394"/>
    </source>
</evidence>
<evidence type="ECO:0000256" key="8">
    <source>
        <dbReference type="ARBA" id="ARBA00034704"/>
    </source>
</evidence>
<gene>
    <name evidence="14" type="ORF">CANINC_002170</name>
</gene>
<comment type="caution">
    <text evidence="14">The sequence shown here is derived from an EMBL/GenBank/DDBJ whole genome shotgun (WGS) entry which is preliminary data.</text>
</comment>
<dbReference type="OrthoDB" id="3176171at2759"/>
<dbReference type="Pfam" id="PF00225">
    <property type="entry name" value="Kinesin"/>
    <property type="match status" value="1"/>
</dbReference>
<dbReference type="InterPro" id="IPR019821">
    <property type="entry name" value="Kinesin_motor_CS"/>
</dbReference>
<evidence type="ECO:0000259" key="13">
    <source>
        <dbReference type="PROSITE" id="PS50067"/>
    </source>
</evidence>
<feature type="compositionally biased region" description="Basic and acidic residues" evidence="12">
    <location>
        <begin position="880"/>
        <end position="889"/>
    </location>
</feature>
<evidence type="ECO:0000256" key="4">
    <source>
        <dbReference type="ARBA" id="ARBA00022741"/>
    </source>
</evidence>
<dbReference type="PANTHER" id="PTHR47970">
    <property type="entry name" value="KINESIN-LIKE PROTEIN KIF11"/>
    <property type="match status" value="1"/>
</dbReference>
<dbReference type="SMART" id="SM00129">
    <property type="entry name" value="KISc"/>
    <property type="match status" value="1"/>
</dbReference>
<evidence type="ECO:0000256" key="9">
    <source>
        <dbReference type="PROSITE-ProRule" id="PRU00283"/>
    </source>
</evidence>
<dbReference type="AlphaFoldDB" id="A0A4T0X1W6"/>
<evidence type="ECO:0000256" key="3">
    <source>
        <dbReference type="ARBA" id="ARBA00022701"/>
    </source>
</evidence>
<keyword evidence="5 9" id="KW-0067">ATP-binding</keyword>
<evidence type="ECO:0000256" key="1">
    <source>
        <dbReference type="ARBA" id="ARBA00004245"/>
    </source>
</evidence>
<dbReference type="InterPro" id="IPR027417">
    <property type="entry name" value="P-loop_NTPase"/>
</dbReference>
<evidence type="ECO:0000256" key="11">
    <source>
        <dbReference type="SAM" id="Coils"/>
    </source>
</evidence>
<keyword evidence="11" id="KW-0175">Coiled coil</keyword>
<proteinExistence type="inferred from homology"/>
<comment type="similarity">
    <text evidence="8">Belongs to the TRAFAC class myosin-kinesin ATPase superfamily. Kinesin family. KIN-5/BimC subfamily.</text>
</comment>
<feature type="domain" description="Kinesin motor" evidence="13">
    <location>
        <begin position="42"/>
        <end position="389"/>
    </location>
</feature>
<feature type="compositionally biased region" description="Polar residues" evidence="12">
    <location>
        <begin position="841"/>
        <end position="852"/>
    </location>
</feature>
<feature type="compositionally biased region" description="Low complexity" evidence="12">
    <location>
        <begin position="15"/>
        <end position="30"/>
    </location>
</feature>
<dbReference type="GO" id="GO:0005634">
    <property type="term" value="C:nucleus"/>
    <property type="evidence" value="ECO:0007669"/>
    <property type="project" value="TreeGrafter"/>
</dbReference>
<reference evidence="14 15" key="1">
    <citation type="journal article" date="2019" name="Front. Genet.">
        <title>Whole-Genome Sequencing of the Opportunistic Yeast Pathogen Candida inconspicua Uncovers Its Hybrid Origin.</title>
        <authorList>
            <person name="Mixao V."/>
            <person name="Hansen A.P."/>
            <person name="Saus E."/>
            <person name="Boekhout T."/>
            <person name="Lass-Florl C."/>
            <person name="Gabaldon T."/>
        </authorList>
    </citation>
    <scope>NUCLEOTIDE SEQUENCE [LARGE SCALE GENOMIC DNA]</scope>
    <source>
        <strain evidence="14 15">CBS 180</strain>
    </source>
</reference>
<dbReference type="Proteomes" id="UP000307173">
    <property type="component" value="Unassembled WGS sequence"/>
</dbReference>
<evidence type="ECO:0000256" key="2">
    <source>
        <dbReference type="ARBA" id="ARBA00022490"/>
    </source>
</evidence>
<evidence type="ECO:0000256" key="5">
    <source>
        <dbReference type="ARBA" id="ARBA00022840"/>
    </source>
</evidence>
<feature type="region of interest" description="Disordered" evidence="12">
    <location>
        <begin position="1"/>
        <end position="33"/>
    </location>
</feature>
<evidence type="ECO:0000313" key="15">
    <source>
        <dbReference type="Proteomes" id="UP000307173"/>
    </source>
</evidence>
<dbReference type="PROSITE" id="PS50067">
    <property type="entry name" value="KINESIN_MOTOR_2"/>
    <property type="match status" value="1"/>
</dbReference>
<dbReference type="GO" id="GO:0072686">
    <property type="term" value="C:mitotic spindle"/>
    <property type="evidence" value="ECO:0007669"/>
    <property type="project" value="TreeGrafter"/>
</dbReference>
<dbReference type="SUPFAM" id="SSF52540">
    <property type="entry name" value="P-loop containing nucleoside triphosphate hydrolases"/>
    <property type="match status" value="1"/>
</dbReference>
<evidence type="ECO:0000256" key="12">
    <source>
        <dbReference type="SAM" id="MobiDB-lite"/>
    </source>
</evidence>
<dbReference type="InterPro" id="IPR036961">
    <property type="entry name" value="Kinesin_motor_dom_sf"/>
</dbReference>
<dbReference type="GO" id="GO:0008017">
    <property type="term" value="F:microtubule binding"/>
    <property type="evidence" value="ECO:0007669"/>
    <property type="project" value="InterPro"/>
</dbReference>
<keyword evidence="15" id="KW-1185">Reference proteome</keyword>
<keyword evidence="2" id="KW-0963">Cytoplasm</keyword>
<dbReference type="PANTHER" id="PTHR47970:SF12">
    <property type="entry name" value="KINESIN FAMILY MEMBER 11"/>
    <property type="match status" value="1"/>
</dbReference>
<evidence type="ECO:0000313" key="14">
    <source>
        <dbReference type="EMBL" id="TID29022.1"/>
    </source>
</evidence>
<keyword evidence="6 9" id="KW-0505">Motor protein</keyword>
<name>A0A4T0X1W6_9ASCO</name>
<dbReference type="GO" id="GO:0005876">
    <property type="term" value="C:spindle microtubule"/>
    <property type="evidence" value="ECO:0007669"/>
    <property type="project" value="TreeGrafter"/>
</dbReference>
<keyword evidence="4 9" id="KW-0547">Nucleotide-binding</keyword>
<dbReference type="PROSITE" id="PS00411">
    <property type="entry name" value="KINESIN_MOTOR_1"/>
    <property type="match status" value="1"/>
</dbReference>
<dbReference type="GO" id="GO:0000073">
    <property type="term" value="P:initial mitotic spindle pole body separation"/>
    <property type="evidence" value="ECO:0007669"/>
    <property type="project" value="TreeGrafter"/>
</dbReference>
<dbReference type="STRING" id="52247.A0A4T0X1W6"/>
<protein>
    <recommendedName>
        <fullName evidence="10">Kinesin-like protein</fullName>
    </recommendedName>
</protein>
<keyword evidence="3 10" id="KW-0493">Microtubule</keyword>
<accession>A0A4T0X1W6</accession>
<organism evidence="14 15">
    <name type="scientific">Pichia inconspicua</name>
    <dbReference type="NCBI Taxonomy" id="52247"/>
    <lineage>
        <taxon>Eukaryota</taxon>
        <taxon>Fungi</taxon>
        <taxon>Dikarya</taxon>
        <taxon>Ascomycota</taxon>
        <taxon>Saccharomycotina</taxon>
        <taxon>Pichiomycetes</taxon>
        <taxon>Pichiales</taxon>
        <taxon>Pichiaceae</taxon>
        <taxon>Pichia</taxon>
    </lineage>
</organism>
<dbReference type="GO" id="GO:0005524">
    <property type="term" value="F:ATP binding"/>
    <property type="evidence" value="ECO:0007669"/>
    <property type="project" value="UniProtKB-UniRule"/>
</dbReference>
<sequence>MYKKIQKKGLEERPNSSNSITSTVSNSSTTSKHKDLSMFTESIDVIVRCRGRGYVENESTSPTVISIDGEKADEVKIYLPENINESNNNNSNTKKLDEIANIDNSTTRTYKLDKVYGPTTDQMTFFQNVAEKICEDFIKGFNCTIFAYGQTGAGKTYTMCGKVDGNSLTPESGVIPRCLKKLFESELDNVFLKCSFVEIYNENLKDLLSDGRNDKLLKIYEGPNKAMKIKALEEFYLKNFEEAMRLLQIGLDRKKVAGTKMNAASSRSHTIFTVYLVKKRPNGAEYQFAKLNLVDLAGSENINRSGSINQRAKEAGSINQSLLTLGRVINSLVDGANFIPYRESKLTRLLQDSLGGRTKTVLVANIAPTLLDVQASMSTLEYASKAKNIQNVAQIGDTISEEVLVNELIEDNRKLKLDLMATRRRENCIVMDDSNYKDLYLTQKTLKDEVEELKGFKSSLMNQLEHQMKKNDFEKKENEILKQNILSLESKIVDFENKIKQQQENEISIKKKCNLLYSEFNRSINAAFDMQVRTKSILTDKILRCLTDIYDRVSEDHVIDNDILHFKDTLCTVTDDIEKVFQINTQVTEKLQSSKNILKFFEENVTLSTSEILNHVNEITNQLDQHQENNKEFKEFINNFLRERDSGLINEMESQFTGKLDAFKKEMNLHISRLLSDNINETYARFLDHYQRKLKNSESKWSEKSENFIVMTLNEKSKLDRLILDQQNNFTRLIQQCMGELKDSKVNEVHERISLLNSELQPLLKDLEKIDMMNMKKDELITNNIEFIRANIEELENVINKIIDNDNLDVENKKNSLMIQMKEILNTPRMKILNNKENENILKTPSKNNMNKSPEKSPSRTPFKRTPLRRTPSRSPTKSVRSESPHKDVAFGLKRSASTDFEVNMKRRM</sequence>
<keyword evidence="7" id="KW-0206">Cytoskeleton</keyword>
<dbReference type="EMBL" id="SELW01000349">
    <property type="protein sequence ID" value="TID29022.1"/>
    <property type="molecule type" value="Genomic_DNA"/>
</dbReference>
<comment type="subcellular location">
    <subcellularLocation>
        <location evidence="1">Cytoplasm</location>
        <location evidence="1">Cytoskeleton</location>
    </subcellularLocation>
</comment>
<dbReference type="FunFam" id="3.40.850.10:FF:000019">
    <property type="entry name" value="Kinesin-like protein KIN-5D"/>
    <property type="match status" value="1"/>
</dbReference>